<evidence type="ECO:0008006" key="4">
    <source>
        <dbReference type="Google" id="ProtNLM"/>
    </source>
</evidence>
<name>A0A5C1QN89_9SPIO</name>
<keyword evidence="1" id="KW-1133">Transmembrane helix</keyword>
<keyword evidence="1" id="KW-0472">Membrane</keyword>
<protein>
    <recommendedName>
        <fullName evidence="4">Cytochrome oxidase subunit III</fullName>
    </recommendedName>
</protein>
<dbReference type="EMBL" id="CP036150">
    <property type="protein sequence ID" value="QEN08997.1"/>
    <property type="molecule type" value="Genomic_DNA"/>
</dbReference>
<sequence length="70" mass="8083">MILLKTNHKYQLCGWILFLLCAVLYLISGMKSKDYISIVGSILFFIACFVFLIPLTCEILDEYKKGDEEL</sequence>
<dbReference type="KEGG" id="ock:EXM22_13730"/>
<evidence type="ECO:0000313" key="3">
    <source>
        <dbReference type="Proteomes" id="UP000324209"/>
    </source>
</evidence>
<dbReference type="Proteomes" id="UP000324209">
    <property type="component" value="Chromosome"/>
</dbReference>
<proteinExistence type="predicted"/>
<dbReference type="AlphaFoldDB" id="A0A5C1QN89"/>
<accession>A0A5C1QN89</accession>
<feature type="transmembrane region" description="Helical" evidence="1">
    <location>
        <begin position="12"/>
        <end position="29"/>
    </location>
</feature>
<feature type="transmembrane region" description="Helical" evidence="1">
    <location>
        <begin position="35"/>
        <end position="55"/>
    </location>
</feature>
<gene>
    <name evidence="2" type="ORF">EXM22_13730</name>
</gene>
<organism evidence="2 3">
    <name type="scientific">Oceanispirochaeta crateris</name>
    <dbReference type="NCBI Taxonomy" id="2518645"/>
    <lineage>
        <taxon>Bacteria</taxon>
        <taxon>Pseudomonadati</taxon>
        <taxon>Spirochaetota</taxon>
        <taxon>Spirochaetia</taxon>
        <taxon>Spirochaetales</taxon>
        <taxon>Spirochaetaceae</taxon>
        <taxon>Oceanispirochaeta</taxon>
    </lineage>
</organism>
<keyword evidence="1" id="KW-0812">Transmembrane</keyword>
<evidence type="ECO:0000256" key="1">
    <source>
        <dbReference type="SAM" id="Phobius"/>
    </source>
</evidence>
<reference evidence="2 3" key="1">
    <citation type="submission" date="2019-02" db="EMBL/GenBank/DDBJ databases">
        <title>Complete Genome Sequence and Methylome Analysis of free living Spirochaetas.</title>
        <authorList>
            <person name="Fomenkov A."/>
            <person name="Dubinina G."/>
            <person name="Leshcheva N."/>
            <person name="Mikheeva N."/>
            <person name="Grabovich M."/>
            <person name="Vincze T."/>
            <person name="Roberts R.J."/>
        </authorList>
    </citation>
    <scope>NUCLEOTIDE SEQUENCE [LARGE SCALE GENOMIC DNA]</scope>
    <source>
        <strain evidence="2 3">K2</strain>
    </source>
</reference>
<keyword evidence="3" id="KW-1185">Reference proteome</keyword>
<dbReference type="OrthoDB" id="7745502at2"/>
<evidence type="ECO:0000313" key="2">
    <source>
        <dbReference type="EMBL" id="QEN08997.1"/>
    </source>
</evidence>